<dbReference type="CDD" id="cd07018">
    <property type="entry name" value="S49_SppA_67K_type"/>
    <property type="match status" value="1"/>
</dbReference>
<evidence type="ECO:0000256" key="6">
    <source>
        <dbReference type="ARBA" id="ARBA00023136"/>
    </source>
</evidence>
<dbReference type="InterPro" id="IPR004634">
    <property type="entry name" value="Pept_S49_pIV"/>
</dbReference>
<dbReference type="PANTHER" id="PTHR33209:SF1">
    <property type="entry name" value="PEPTIDASE S49 DOMAIN-CONTAINING PROTEIN"/>
    <property type="match status" value="1"/>
</dbReference>
<keyword evidence="6" id="KW-0472">Membrane</keyword>
<dbReference type="Pfam" id="PF01343">
    <property type="entry name" value="Peptidase_S49"/>
    <property type="match status" value="2"/>
</dbReference>
<evidence type="ECO:0000256" key="4">
    <source>
        <dbReference type="ARBA" id="ARBA00022801"/>
    </source>
</evidence>
<dbReference type="InterPro" id="IPR004635">
    <property type="entry name" value="Pept_S49_SppA"/>
</dbReference>
<evidence type="ECO:0000313" key="9">
    <source>
        <dbReference type="Proteomes" id="UP001156940"/>
    </source>
</evidence>
<accession>A0ABT6J6J6</accession>
<name>A0ABT6J6J6_9GAMM</name>
<dbReference type="InterPro" id="IPR002142">
    <property type="entry name" value="Peptidase_S49"/>
</dbReference>
<sequence>MNEPRRRGPVARLLGGIWDAMNFTRRLVFNLLFFALLLFVLAVLAAGDTTRPMLDRTTLVIAPEGRIVEQYTTDPASRALARMLGDDSAPEVQLRDLLRAIEAAAADENVERVYLRVDRLQPSGIAILREVAGALRDLRAGGKQIVAYGESFSQGAYLLAAQADEIYIDPMGSGVGLEGFASYGPYFGEALQDKLGVDVHVFKVGEFKSAVEPYVLNAASPEAKQADLYWLNDLWQRHLADIAEARGLSVEQLEAGIDGMADGVAALGGDLARYALEQGLVDGLKTSREVEDLLVERGVADEDAEAGFRSVDLDGYLAHVDGGLPRTPRERQVAVVVAEGAISDGIQPPGSVGGESTAALLREALEDEHVKAVVLRVNSPGGSAYASEQINREVVALKAAGKPVVASMGHVAASGGYWISMNADRIFADPSTITGSIGVFGLFPNITRTLDRIGVHTDGVGTTRLAGAFDITRPLEPDVGRLIQASIEKIYNDFVDKVAAGRGARPAAIDRVARGRVWSGAQARDRGLVDELGGFRAAIADAARRAELGEGDYRVRYIEKEASPFAKFMADLAGTRAGAVLLRDAGLAQLLLARTVPELERHVRVFEQALANDRGVAARGMAYCFCPVF</sequence>
<evidence type="ECO:0000259" key="7">
    <source>
        <dbReference type="Pfam" id="PF01343"/>
    </source>
</evidence>
<dbReference type="Proteomes" id="UP001156940">
    <property type="component" value="Unassembled WGS sequence"/>
</dbReference>
<organism evidence="8 9">
    <name type="scientific">Luteimonas endophytica</name>
    <dbReference type="NCBI Taxonomy" id="3042023"/>
    <lineage>
        <taxon>Bacteria</taxon>
        <taxon>Pseudomonadati</taxon>
        <taxon>Pseudomonadota</taxon>
        <taxon>Gammaproteobacteria</taxon>
        <taxon>Lysobacterales</taxon>
        <taxon>Lysobacteraceae</taxon>
        <taxon>Luteimonas</taxon>
    </lineage>
</organism>
<reference evidence="8 9" key="1">
    <citation type="submission" date="2023-04" db="EMBL/GenBank/DDBJ databases">
        <title>Luteimonas endophyticus RD2P54.</title>
        <authorList>
            <person name="Sun J.-Q."/>
        </authorList>
    </citation>
    <scope>NUCLEOTIDE SEQUENCE [LARGE SCALE GENOMIC DNA]</scope>
    <source>
        <strain evidence="8 9">RD2P54</strain>
    </source>
</reference>
<dbReference type="PANTHER" id="PTHR33209">
    <property type="entry name" value="PROTEASE 4"/>
    <property type="match status" value="1"/>
</dbReference>
<feature type="domain" description="Peptidase S49" evidence="7">
    <location>
        <begin position="397"/>
        <end position="548"/>
    </location>
</feature>
<dbReference type="NCBIfam" id="TIGR00705">
    <property type="entry name" value="SppA_67K"/>
    <property type="match status" value="1"/>
</dbReference>
<dbReference type="InterPro" id="IPR029045">
    <property type="entry name" value="ClpP/crotonase-like_dom_sf"/>
</dbReference>
<gene>
    <name evidence="8" type="primary">sppA</name>
    <name evidence="8" type="ORF">QFW77_05405</name>
</gene>
<dbReference type="NCBIfam" id="TIGR00706">
    <property type="entry name" value="SppA_dom"/>
    <property type="match status" value="1"/>
</dbReference>
<keyword evidence="4" id="KW-0378">Hydrolase</keyword>
<dbReference type="RefSeq" id="WP_280573338.1">
    <property type="nucleotide sequence ID" value="NZ_JARXRM010000024.1"/>
</dbReference>
<dbReference type="InterPro" id="IPR047272">
    <property type="entry name" value="S49_SppA_C"/>
</dbReference>
<protein>
    <submittedName>
        <fullName evidence="8">Signal peptide peptidase SppA</fullName>
    </submittedName>
</protein>
<keyword evidence="5" id="KW-0720">Serine protease</keyword>
<evidence type="ECO:0000256" key="1">
    <source>
        <dbReference type="ARBA" id="ARBA00004370"/>
    </source>
</evidence>
<proteinExistence type="inferred from homology"/>
<evidence type="ECO:0000256" key="3">
    <source>
        <dbReference type="ARBA" id="ARBA00022670"/>
    </source>
</evidence>
<dbReference type="EMBL" id="JARXRM010000024">
    <property type="protein sequence ID" value="MDH5822426.1"/>
    <property type="molecule type" value="Genomic_DNA"/>
</dbReference>
<evidence type="ECO:0000256" key="5">
    <source>
        <dbReference type="ARBA" id="ARBA00022825"/>
    </source>
</evidence>
<evidence type="ECO:0000313" key="8">
    <source>
        <dbReference type="EMBL" id="MDH5822426.1"/>
    </source>
</evidence>
<comment type="subcellular location">
    <subcellularLocation>
        <location evidence="1">Membrane</location>
    </subcellularLocation>
</comment>
<keyword evidence="9" id="KW-1185">Reference proteome</keyword>
<comment type="similarity">
    <text evidence="2">Belongs to the peptidase S49 family.</text>
</comment>
<comment type="caution">
    <text evidence="8">The sequence shown here is derived from an EMBL/GenBank/DDBJ whole genome shotgun (WGS) entry which is preliminary data.</text>
</comment>
<keyword evidence="3" id="KW-0645">Protease</keyword>
<dbReference type="InterPro" id="IPR047217">
    <property type="entry name" value="S49_SppA_67K_type_N"/>
</dbReference>
<dbReference type="SUPFAM" id="SSF52096">
    <property type="entry name" value="ClpP/crotonase"/>
    <property type="match status" value="2"/>
</dbReference>
<feature type="domain" description="Peptidase S49" evidence="7">
    <location>
        <begin position="139"/>
        <end position="291"/>
    </location>
</feature>
<dbReference type="Gene3D" id="3.90.226.10">
    <property type="entry name" value="2-enoyl-CoA Hydratase, Chain A, domain 1"/>
    <property type="match status" value="3"/>
</dbReference>
<dbReference type="PIRSF" id="PIRSF001217">
    <property type="entry name" value="Protease_4_SppA"/>
    <property type="match status" value="1"/>
</dbReference>
<dbReference type="CDD" id="cd07023">
    <property type="entry name" value="S49_Sppa_N_C"/>
    <property type="match status" value="1"/>
</dbReference>
<dbReference type="Gene3D" id="6.20.330.10">
    <property type="match status" value="1"/>
</dbReference>
<evidence type="ECO:0000256" key="2">
    <source>
        <dbReference type="ARBA" id="ARBA00008683"/>
    </source>
</evidence>